<comment type="pathway">
    <text evidence="3">Nitrogen metabolism; nitrate reduction (assimilation).</text>
</comment>
<keyword evidence="14" id="KW-1185">Reference proteome</keyword>
<evidence type="ECO:0000256" key="9">
    <source>
        <dbReference type="ARBA" id="ARBA00023014"/>
    </source>
</evidence>
<evidence type="ECO:0000259" key="12">
    <source>
        <dbReference type="Pfam" id="PF07992"/>
    </source>
</evidence>
<evidence type="ECO:0000313" key="14">
    <source>
        <dbReference type="Proteomes" id="UP001244427"/>
    </source>
</evidence>
<dbReference type="InterPro" id="IPR036188">
    <property type="entry name" value="FAD/NAD-bd_sf"/>
</dbReference>
<sequence>MSPHRIVLIGFGPVGARFAEELLPAVEDGRVDLTIVGAESHDPYNRIMIAEYAAGEIERESLTTAVAADFTAAGASVLRGRRVTLIDREASVVVLDDGCRLPYDRVVLATGARANLPALDGIDRLGPDASGLDHALTEGVCAVRSLEDAERVKKVVDAGGRVVILGAGVLGIEFALLLAAAGAIPRLAHFGPIPMPRQLDRGAAHVLAGSLDHAGVTVVPHMRAEGVVVREVDGIRSFRALVSSDGKRIEGDLLVLSCGVQARTELAVDAGLRVARGVLVDDRLRSWTDPRVHAIGDVAHLADPIVHAHEREVPGGPSGLIGPGWRQADWLAAAIVAELGGLEVEPFAEEVPGVVLVKASQVDLVSAGDVQADPFAPTPVGEKPREVALWADPQHGTYVKMTTTDGVLDGFVAVGMPRAAAELAVLYQRRGELPSDRSLLLRLDAAEAALPVPLGREATVCMCNAVTAGQIEDAVTEHSCTSVEDVGRCTRAGTGCGGCRARIADMLTALEVAPA</sequence>
<dbReference type="InterPro" id="IPR041854">
    <property type="entry name" value="BFD-like_2Fe2S-bd_dom_sf"/>
</dbReference>
<proteinExistence type="inferred from homology"/>
<evidence type="ECO:0000256" key="3">
    <source>
        <dbReference type="ARBA" id="ARBA00005096"/>
    </source>
</evidence>
<evidence type="ECO:0000313" key="13">
    <source>
        <dbReference type="EMBL" id="MDQ0649283.1"/>
    </source>
</evidence>
<dbReference type="PRINTS" id="PR00368">
    <property type="entry name" value="FADPNR"/>
</dbReference>
<keyword evidence="10" id="KW-0472">Membrane</keyword>
<evidence type="ECO:0000256" key="10">
    <source>
        <dbReference type="SAM" id="Phobius"/>
    </source>
</evidence>
<gene>
    <name evidence="13" type="ORF">QFZ53_003479</name>
</gene>
<organism evidence="13 14">
    <name type="scientific">Microbacterium natoriense</name>
    <dbReference type="NCBI Taxonomy" id="284570"/>
    <lineage>
        <taxon>Bacteria</taxon>
        <taxon>Bacillati</taxon>
        <taxon>Actinomycetota</taxon>
        <taxon>Actinomycetes</taxon>
        <taxon>Micrococcales</taxon>
        <taxon>Microbacteriaceae</taxon>
        <taxon>Microbacterium</taxon>
    </lineage>
</organism>
<dbReference type="InterPro" id="IPR052034">
    <property type="entry name" value="NasD-like"/>
</dbReference>
<keyword evidence="8" id="KW-0408">Iron</keyword>
<dbReference type="PRINTS" id="PR00411">
    <property type="entry name" value="PNDRDTASEI"/>
</dbReference>
<comment type="similarity">
    <text evidence="4">Belongs to the nitrite and sulfite reductase 4Fe-4S domain family.</text>
</comment>
<evidence type="ECO:0000256" key="8">
    <source>
        <dbReference type="ARBA" id="ARBA00023004"/>
    </source>
</evidence>
<evidence type="ECO:0000256" key="4">
    <source>
        <dbReference type="ARBA" id="ARBA00010429"/>
    </source>
</evidence>
<reference evidence="13 14" key="1">
    <citation type="submission" date="2023-07" db="EMBL/GenBank/DDBJ databases">
        <title>Comparative genomics of wheat-associated soil bacteria to identify genetic determinants of phenazine resistance.</title>
        <authorList>
            <person name="Mouncey N."/>
        </authorList>
    </citation>
    <scope>NUCLEOTIDE SEQUENCE [LARGE SCALE GENOMIC DNA]</scope>
    <source>
        <strain evidence="13 14">W4I9-1</strain>
    </source>
</reference>
<dbReference type="Gene3D" id="1.10.10.1100">
    <property type="entry name" value="BFD-like [2Fe-2S]-binding domain"/>
    <property type="match status" value="1"/>
</dbReference>
<protein>
    <submittedName>
        <fullName evidence="13">Assimilatory nitrate reductase electron transfer subunit</fullName>
        <ecNumber evidence="13">1.7.99.-</ecNumber>
    </submittedName>
</protein>
<feature type="domain" description="BFD-like [2Fe-2S]-binding" evidence="11">
    <location>
        <begin position="460"/>
        <end position="507"/>
    </location>
</feature>
<dbReference type="Proteomes" id="UP001244427">
    <property type="component" value="Unassembled WGS sequence"/>
</dbReference>
<keyword evidence="5" id="KW-0349">Heme</keyword>
<feature type="domain" description="FAD/NAD(P)-binding" evidence="12">
    <location>
        <begin position="5"/>
        <end position="309"/>
    </location>
</feature>
<evidence type="ECO:0000259" key="11">
    <source>
        <dbReference type="Pfam" id="PF04324"/>
    </source>
</evidence>
<dbReference type="PANTHER" id="PTHR43809:SF1">
    <property type="entry name" value="NITRITE REDUCTASE (NADH) LARGE SUBUNIT"/>
    <property type="match status" value="1"/>
</dbReference>
<comment type="caution">
    <text evidence="13">The sequence shown here is derived from an EMBL/GenBank/DDBJ whole genome shotgun (WGS) entry which is preliminary data.</text>
</comment>
<comment type="cofactor">
    <cofactor evidence="2">
        <name>[4Fe-4S] cluster</name>
        <dbReference type="ChEBI" id="CHEBI:49883"/>
    </cofactor>
</comment>
<dbReference type="AlphaFoldDB" id="A0AAW8F1A5"/>
<dbReference type="InterPro" id="IPR023753">
    <property type="entry name" value="FAD/NAD-binding_dom"/>
</dbReference>
<evidence type="ECO:0000256" key="2">
    <source>
        <dbReference type="ARBA" id="ARBA00001966"/>
    </source>
</evidence>
<dbReference type="EMBL" id="JAUSXV010000001">
    <property type="protein sequence ID" value="MDQ0649283.1"/>
    <property type="molecule type" value="Genomic_DNA"/>
</dbReference>
<dbReference type="PANTHER" id="PTHR43809">
    <property type="entry name" value="NITRITE REDUCTASE (NADH) LARGE SUBUNIT"/>
    <property type="match status" value="1"/>
</dbReference>
<dbReference type="GO" id="GO:0016491">
    <property type="term" value="F:oxidoreductase activity"/>
    <property type="evidence" value="ECO:0007669"/>
    <property type="project" value="UniProtKB-KW"/>
</dbReference>
<dbReference type="SUPFAM" id="SSF51905">
    <property type="entry name" value="FAD/NAD(P)-binding domain"/>
    <property type="match status" value="2"/>
</dbReference>
<dbReference type="GO" id="GO:0046872">
    <property type="term" value="F:metal ion binding"/>
    <property type="evidence" value="ECO:0007669"/>
    <property type="project" value="UniProtKB-KW"/>
</dbReference>
<dbReference type="GO" id="GO:0051536">
    <property type="term" value="F:iron-sulfur cluster binding"/>
    <property type="evidence" value="ECO:0007669"/>
    <property type="project" value="UniProtKB-KW"/>
</dbReference>
<evidence type="ECO:0000256" key="1">
    <source>
        <dbReference type="ARBA" id="ARBA00001929"/>
    </source>
</evidence>
<keyword evidence="10" id="KW-0812">Transmembrane</keyword>
<dbReference type="Pfam" id="PF04324">
    <property type="entry name" value="Fer2_BFD"/>
    <property type="match status" value="1"/>
</dbReference>
<dbReference type="Pfam" id="PF07992">
    <property type="entry name" value="Pyr_redox_2"/>
    <property type="match status" value="1"/>
</dbReference>
<keyword evidence="6" id="KW-0479">Metal-binding</keyword>
<keyword evidence="9" id="KW-0411">Iron-sulfur</keyword>
<feature type="transmembrane region" description="Helical" evidence="10">
    <location>
        <begin position="162"/>
        <end position="184"/>
    </location>
</feature>
<accession>A0AAW8F1A5</accession>
<dbReference type="InterPro" id="IPR007419">
    <property type="entry name" value="BFD-like_2Fe2S-bd_dom"/>
</dbReference>
<keyword evidence="10" id="KW-1133">Transmembrane helix</keyword>
<name>A0AAW8F1A5_9MICO</name>
<keyword evidence="7 13" id="KW-0560">Oxidoreductase</keyword>
<comment type="cofactor">
    <cofactor evidence="1">
        <name>siroheme</name>
        <dbReference type="ChEBI" id="CHEBI:60052"/>
    </cofactor>
</comment>
<evidence type="ECO:0000256" key="7">
    <source>
        <dbReference type="ARBA" id="ARBA00023002"/>
    </source>
</evidence>
<dbReference type="Gene3D" id="3.50.50.60">
    <property type="entry name" value="FAD/NAD(P)-binding domain"/>
    <property type="match status" value="2"/>
</dbReference>
<evidence type="ECO:0000256" key="5">
    <source>
        <dbReference type="ARBA" id="ARBA00022617"/>
    </source>
</evidence>
<evidence type="ECO:0000256" key="6">
    <source>
        <dbReference type="ARBA" id="ARBA00022723"/>
    </source>
</evidence>
<dbReference type="EC" id="1.7.99.-" evidence="13"/>
<dbReference type="RefSeq" id="WP_307298551.1">
    <property type="nucleotide sequence ID" value="NZ_JAUSXV010000001.1"/>
</dbReference>